<gene>
    <name evidence="2" type="ORF">IWQ62_006793</name>
</gene>
<accession>A0A9W8AHB3</accession>
<evidence type="ECO:0000313" key="3">
    <source>
        <dbReference type="Proteomes" id="UP001150925"/>
    </source>
</evidence>
<dbReference type="InterPro" id="IPR032675">
    <property type="entry name" value="LRR_dom_sf"/>
</dbReference>
<evidence type="ECO:0000313" key="2">
    <source>
        <dbReference type="EMBL" id="KAJ1949078.1"/>
    </source>
</evidence>
<dbReference type="InterPro" id="IPR050715">
    <property type="entry name" value="LRR-SigEffector_domain"/>
</dbReference>
<proteinExistence type="predicted"/>
<dbReference type="PANTHER" id="PTHR45752:SF187">
    <property type="entry name" value="LEUCINE-RICH REPEAT AND IQ DOMAIN-CONTAINING PROTEIN 4"/>
    <property type="match status" value="1"/>
</dbReference>
<organism evidence="2 3">
    <name type="scientific">Dispira parvispora</name>
    <dbReference type="NCBI Taxonomy" id="1520584"/>
    <lineage>
        <taxon>Eukaryota</taxon>
        <taxon>Fungi</taxon>
        <taxon>Fungi incertae sedis</taxon>
        <taxon>Zoopagomycota</taxon>
        <taxon>Kickxellomycotina</taxon>
        <taxon>Dimargaritomycetes</taxon>
        <taxon>Dimargaritales</taxon>
        <taxon>Dimargaritaceae</taxon>
        <taxon>Dispira</taxon>
    </lineage>
</organism>
<feature type="non-terminal residue" evidence="2">
    <location>
        <position position="1"/>
    </location>
</feature>
<dbReference type="PANTHER" id="PTHR45752">
    <property type="entry name" value="LEUCINE-RICH REPEAT-CONTAINING"/>
    <property type="match status" value="1"/>
</dbReference>
<dbReference type="Proteomes" id="UP001150925">
    <property type="component" value="Unassembled WGS sequence"/>
</dbReference>
<dbReference type="SUPFAM" id="SSF52058">
    <property type="entry name" value="L domain-like"/>
    <property type="match status" value="1"/>
</dbReference>
<dbReference type="Gene3D" id="3.80.10.10">
    <property type="entry name" value="Ribonuclease Inhibitor"/>
    <property type="match status" value="1"/>
</dbReference>
<dbReference type="EMBL" id="JANBPY010004128">
    <property type="protein sequence ID" value="KAJ1949078.1"/>
    <property type="molecule type" value="Genomic_DNA"/>
</dbReference>
<evidence type="ECO:0000256" key="1">
    <source>
        <dbReference type="SAM" id="MobiDB-lite"/>
    </source>
</evidence>
<feature type="region of interest" description="Disordered" evidence="1">
    <location>
        <begin position="215"/>
        <end position="256"/>
    </location>
</feature>
<dbReference type="OrthoDB" id="660555at2759"/>
<feature type="non-terminal residue" evidence="2">
    <location>
        <position position="356"/>
    </location>
</feature>
<comment type="caution">
    <text evidence="2">The sequence shown here is derived from an EMBL/GenBank/DDBJ whole genome shotgun (WGS) entry which is preliminary data.</text>
</comment>
<sequence length="356" mass="40345">LSVLLVANNQLTSLPSEIGLLHSLFTLDVSQNPIRALPAEIAELPFLRKLRLHRCALLTSLPPVNSDTISASPNRLVPKLTELAARTVVRWRVPLSRRVPDNLCDYLASAQFCTYCHGPYFDHCHKRWRFLTKSNKRIPLVYSLCSPHWNDEAERVRAMFSDLPDSGLFFTARYDTESMKQLLPMVSYKAFSRQPLSRASHSSETISPRKFSLLRRKRTTKTPAASHSPWWRRATERSSLNRTPRKKMTIANQGLSEPEKQTDITLKQELFKVSSRQGPSGNRKLWVSPRGSAVTTSALSLARKPLAHQPYVPLTLLRQQSAAVPHQIPLPYGDILPLEEVLPMPELPEFPQLSFG</sequence>
<evidence type="ECO:0008006" key="4">
    <source>
        <dbReference type="Google" id="ProtNLM"/>
    </source>
</evidence>
<protein>
    <recommendedName>
        <fullName evidence="4">Leucine rich repeat protein</fullName>
    </recommendedName>
</protein>
<reference evidence="2" key="1">
    <citation type="submission" date="2022-07" db="EMBL/GenBank/DDBJ databases">
        <title>Phylogenomic reconstructions and comparative analyses of Kickxellomycotina fungi.</title>
        <authorList>
            <person name="Reynolds N.K."/>
            <person name="Stajich J.E."/>
            <person name="Barry K."/>
            <person name="Grigoriev I.V."/>
            <person name="Crous P."/>
            <person name="Smith M.E."/>
        </authorList>
    </citation>
    <scope>NUCLEOTIDE SEQUENCE</scope>
    <source>
        <strain evidence="2">RSA 1196</strain>
    </source>
</reference>
<name>A0A9W8AHB3_9FUNG</name>
<dbReference type="AlphaFoldDB" id="A0A9W8AHB3"/>
<keyword evidence="3" id="KW-1185">Reference proteome</keyword>